<dbReference type="GO" id="GO:0051301">
    <property type="term" value="P:cell division"/>
    <property type="evidence" value="ECO:0007669"/>
    <property type="project" value="InterPro"/>
</dbReference>
<dbReference type="NCBIfam" id="TIGR01087">
    <property type="entry name" value="murD"/>
    <property type="match status" value="1"/>
</dbReference>
<keyword evidence="5" id="KW-0547">Nucleotide-binding</keyword>
<proteinExistence type="inferred from homology"/>
<evidence type="ECO:0000256" key="6">
    <source>
        <dbReference type="ARBA" id="ARBA00022840"/>
    </source>
</evidence>
<dbReference type="InterPro" id="IPR004101">
    <property type="entry name" value="Mur_ligase_C"/>
</dbReference>
<dbReference type="EMBL" id="JNSK01000001">
    <property type="protein sequence ID" value="KGA20783.1"/>
    <property type="molecule type" value="Genomic_DNA"/>
</dbReference>
<dbReference type="GO" id="GO:0008764">
    <property type="term" value="F:UDP-N-acetylmuramoylalanine-D-glutamate ligase activity"/>
    <property type="evidence" value="ECO:0007669"/>
    <property type="project" value="UniProtKB-EC"/>
</dbReference>
<name>A0A094SQ34_9ZZZZ</name>
<comment type="subcellular location">
    <subcellularLocation>
        <location evidence="1">Cytoplasm</location>
    </subcellularLocation>
</comment>
<dbReference type="UniPathway" id="UPA00219"/>
<dbReference type="GO" id="GO:0005524">
    <property type="term" value="F:ATP binding"/>
    <property type="evidence" value="ECO:0007669"/>
    <property type="project" value="UniProtKB-KW"/>
</dbReference>
<dbReference type="Pfam" id="PF02875">
    <property type="entry name" value="Mur_ligase_C"/>
    <property type="match status" value="1"/>
</dbReference>
<evidence type="ECO:0000259" key="8">
    <source>
        <dbReference type="Pfam" id="PF08245"/>
    </source>
</evidence>
<evidence type="ECO:0000256" key="3">
    <source>
        <dbReference type="ARBA" id="ARBA00022490"/>
    </source>
</evidence>
<dbReference type="SUPFAM" id="SSF51984">
    <property type="entry name" value="MurCD N-terminal domain"/>
    <property type="match status" value="1"/>
</dbReference>
<dbReference type="GO" id="GO:0009252">
    <property type="term" value="P:peptidoglycan biosynthetic process"/>
    <property type="evidence" value="ECO:0007669"/>
    <property type="project" value="UniProtKB-UniPathway"/>
</dbReference>
<comment type="pathway">
    <text evidence="2">Cell wall biogenesis; peptidoglycan biosynthesis.</text>
</comment>
<feature type="domain" description="Mur ligase C-terminal" evidence="7">
    <location>
        <begin position="299"/>
        <end position="426"/>
    </location>
</feature>
<dbReference type="InterPro" id="IPR036565">
    <property type="entry name" value="Mur-like_cat_sf"/>
</dbReference>
<organism evidence="9">
    <name type="scientific">freshwater metagenome</name>
    <dbReference type="NCBI Taxonomy" id="449393"/>
    <lineage>
        <taxon>unclassified sequences</taxon>
        <taxon>metagenomes</taxon>
        <taxon>ecological metagenomes</taxon>
    </lineage>
</organism>
<keyword evidence="4" id="KW-0436">Ligase</keyword>
<reference evidence="9" key="1">
    <citation type="submission" date="2014-05" db="EMBL/GenBank/DDBJ databases">
        <title>Key roles for freshwater Actinobacteria revealed by deep metagenomic sequencing.</title>
        <authorList>
            <person name="Ghai R."/>
            <person name="Mizuno C.M."/>
            <person name="Picazo A."/>
            <person name="Camacho A."/>
            <person name="Rodriguez-Valera F."/>
        </authorList>
    </citation>
    <scope>NUCLEOTIDE SEQUENCE</scope>
</reference>
<dbReference type="Gene3D" id="3.90.190.20">
    <property type="entry name" value="Mur ligase, C-terminal domain"/>
    <property type="match status" value="1"/>
</dbReference>
<evidence type="ECO:0000256" key="5">
    <source>
        <dbReference type="ARBA" id="ARBA00022741"/>
    </source>
</evidence>
<dbReference type="SUPFAM" id="SSF53244">
    <property type="entry name" value="MurD-like peptide ligases, peptide-binding domain"/>
    <property type="match status" value="1"/>
</dbReference>
<evidence type="ECO:0000256" key="1">
    <source>
        <dbReference type="ARBA" id="ARBA00004496"/>
    </source>
</evidence>
<feature type="domain" description="Mur ligase central" evidence="8">
    <location>
        <begin position="99"/>
        <end position="277"/>
    </location>
</feature>
<evidence type="ECO:0000259" key="7">
    <source>
        <dbReference type="Pfam" id="PF02875"/>
    </source>
</evidence>
<evidence type="ECO:0000256" key="4">
    <source>
        <dbReference type="ARBA" id="ARBA00022598"/>
    </source>
</evidence>
<accession>A0A094SQ34</accession>
<dbReference type="InterPro" id="IPR005762">
    <property type="entry name" value="MurD"/>
</dbReference>
<dbReference type="Gene3D" id="3.40.50.720">
    <property type="entry name" value="NAD(P)-binding Rossmann-like Domain"/>
    <property type="match status" value="1"/>
</dbReference>
<dbReference type="SUPFAM" id="SSF53623">
    <property type="entry name" value="MurD-like peptide ligases, catalytic domain"/>
    <property type="match status" value="1"/>
</dbReference>
<evidence type="ECO:0000256" key="2">
    <source>
        <dbReference type="ARBA" id="ARBA00004752"/>
    </source>
</evidence>
<dbReference type="InterPro" id="IPR036615">
    <property type="entry name" value="Mur_ligase_C_dom_sf"/>
</dbReference>
<dbReference type="AlphaFoldDB" id="A0A094SQ34"/>
<dbReference type="PANTHER" id="PTHR43692">
    <property type="entry name" value="UDP-N-ACETYLMURAMOYLALANINE--D-GLUTAMATE LIGASE"/>
    <property type="match status" value="1"/>
</dbReference>
<gene>
    <name evidence="9" type="ORF">GM50_0375</name>
</gene>
<comment type="caution">
    <text evidence="9">The sequence shown here is derived from an EMBL/GenBank/DDBJ whole genome shotgun (WGS) entry which is preliminary data.</text>
</comment>
<protein>
    <submittedName>
        <fullName evidence="9">Uncharacterized protein</fullName>
    </submittedName>
</protein>
<evidence type="ECO:0000313" key="9">
    <source>
        <dbReference type="EMBL" id="KGA20783.1"/>
    </source>
</evidence>
<dbReference type="HAMAP" id="MF_00639">
    <property type="entry name" value="MurD"/>
    <property type="match status" value="1"/>
</dbReference>
<keyword evidence="6" id="KW-0067">ATP-binding</keyword>
<dbReference type="Pfam" id="PF21799">
    <property type="entry name" value="MurD-like_N"/>
    <property type="match status" value="1"/>
</dbReference>
<dbReference type="Gene3D" id="3.40.1190.10">
    <property type="entry name" value="Mur-like, catalytic domain"/>
    <property type="match status" value="1"/>
</dbReference>
<keyword evidence="3" id="KW-0963">Cytoplasm</keyword>
<dbReference type="PANTHER" id="PTHR43692:SF1">
    <property type="entry name" value="UDP-N-ACETYLMURAMOYLALANINE--D-GLUTAMATE LIGASE"/>
    <property type="match status" value="1"/>
</dbReference>
<sequence length="451" mass="48897">MGAGVTGLACAHSLSSRQAQVTVVDDNHSERNATDYEVLTTTSVSATDFDYVLISPGWKANHPLIIQAVQEGIPLLNEIDLAWEIRQERSPGQKWIALTGTNGKTTTVEMTASALRSGGLHAVACGNVGKTVIECVDSSENYDALVVELSSFQLHWLKRAEFLSCAILNIADDHTDWHGNFELYANAKISILDRSLTAILNGDDKEVVGRTSHWNGRKVFYSLETPKPGEIGLVEELLVDRAFVADPQEASMIAELLEIKPTVPHNISNALAAAGLARTLGVPHEKIREALAEFSPGRHRIEVVAEKNGITWIDDSKATNPHAAQASLSSAFSVIWLAGGMAKGADVSGLVASAHPRIKRAIIFGQDRNLFAQAFAEHAPHIQVIEIDSPADYQRGAPSNSFMEEIVRRARECAEEGDTVLLAPACASMDQFLSYADRGDRFADAVRKALK</sequence>
<dbReference type="Pfam" id="PF08245">
    <property type="entry name" value="Mur_ligase_M"/>
    <property type="match status" value="1"/>
</dbReference>
<dbReference type="GO" id="GO:0005737">
    <property type="term" value="C:cytoplasm"/>
    <property type="evidence" value="ECO:0007669"/>
    <property type="project" value="UniProtKB-SubCell"/>
</dbReference>
<dbReference type="GO" id="GO:0008360">
    <property type="term" value="P:regulation of cell shape"/>
    <property type="evidence" value="ECO:0007669"/>
    <property type="project" value="InterPro"/>
</dbReference>
<dbReference type="InterPro" id="IPR013221">
    <property type="entry name" value="Mur_ligase_cen"/>
</dbReference>